<evidence type="ECO:0000256" key="1">
    <source>
        <dbReference type="SAM" id="SignalP"/>
    </source>
</evidence>
<dbReference type="EMBL" id="JACYGY010000002">
    <property type="protein sequence ID" value="MBE9466591.1"/>
    <property type="molecule type" value="Genomic_DNA"/>
</dbReference>
<comment type="caution">
    <text evidence="3">The sequence shown here is derived from an EMBL/GenBank/DDBJ whole genome shotgun (WGS) entry which is preliminary data.</text>
</comment>
<accession>A0ABR9WP13</accession>
<feature type="signal peptide" evidence="1">
    <location>
        <begin position="1"/>
        <end position="24"/>
    </location>
</feature>
<feature type="chain" id="PRO_5046935183" evidence="1">
    <location>
        <begin position="25"/>
        <end position="348"/>
    </location>
</feature>
<evidence type="ECO:0000259" key="2">
    <source>
        <dbReference type="Pfam" id="PF18962"/>
    </source>
</evidence>
<reference evidence="4" key="1">
    <citation type="submission" date="2023-07" db="EMBL/GenBank/DDBJ databases">
        <title>Dyadobacter sp. nov 'subterranea' isolated from contaminted grondwater.</title>
        <authorList>
            <person name="Szabo I."/>
            <person name="Al-Omari J."/>
            <person name="Szerdahelyi S.G."/>
            <person name="Rado J."/>
        </authorList>
    </citation>
    <scope>NUCLEOTIDE SEQUENCE [LARGE SCALE GENOMIC DNA]</scope>
    <source>
        <strain evidence="4">UP-52</strain>
    </source>
</reference>
<protein>
    <submittedName>
        <fullName evidence="3">T9SS type A sorting domain-containing protein</fullName>
    </submittedName>
</protein>
<proteinExistence type="predicted"/>
<dbReference type="NCBIfam" id="TIGR04183">
    <property type="entry name" value="Por_Secre_tail"/>
    <property type="match status" value="1"/>
</dbReference>
<name>A0ABR9WP13_9BACT</name>
<dbReference type="InterPro" id="IPR026444">
    <property type="entry name" value="Secre_tail"/>
</dbReference>
<evidence type="ECO:0000313" key="3">
    <source>
        <dbReference type="EMBL" id="MBE9466591.1"/>
    </source>
</evidence>
<keyword evidence="1" id="KW-0732">Signal</keyword>
<dbReference type="Proteomes" id="UP000634134">
    <property type="component" value="Unassembled WGS sequence"/>
</dbReference>
<keyword evidence="4" id="KW-1185">Reference proteome</keyword>
<dbReference type="Gene3D" id="2.60.40.10">
    <property type="entry name" value="Immunoglobulins"/>
    <property type="match status" value="1"/>
</dbReference>
<organism evidence="3 4">
    <name type="scientific">Dyadobacter subterraneus</name>
    <dbReference type="NCBI Taxonomy" id="2773304"/>
    <lineage>
        <taxon>Bacteria</taxon>
        <taxon>Pseudomonadati</taxon>
        <taxon>Bacteroidota</taxon>
        <taxon>Cytophagia</taxon>
        <taxon>Cytophagales</taxon>
        <taxon>Spirosomataceae</taxon>
        <taxon>Dyadobacter</taxon>
    </lineage>
</organism>
<dbReference type="InterPro" id="IPR013783">
    <property type="entry name" value="Ig-like_fold"/>
</dbReference>
<dbReference type="Pfam" id="PF18962">
    <property type="entry name" value="Por_Secre_tail"/>
    <property type="match status" value="1"/>
</dbReference>
<feature type="domain" description="Secretion system C-terminal sorting" evidence="2">
    <location>
        <begin position="275"/>
        <end position="346"/>
    </location>
</feature>
<sequence length="348" mass="38004">MKSIAKFLLLIISLFSFRTIYGQADPGSSGMGFTQSIFQINGKGALEVIIGNYSGGFSTGKALTPYDATFTISIPYILKVNGPLDFSKVPFDVIIVSQMSTFSGSTVIKLTVPDGIPKGSYGTVKIPLVAVKGDAEILYATVVTEFNLSYPPSGNLIPGNDLMSAPVSVISPLPVTLLSFKATKENTQVNLDWSTTSETNSDRFDIEHSQDGKDWNLIGSVASGVESKSRLDYHFLHTNPSNGNNYYRLKMIDKDETFAFSSIKNIEFENLDLEIFPNPVADHLTIKTNNWVNVNNIRLINLSGATVYDSGKTPLQSVNVTNLKQGIYIMKIGKTDGSWATQKIIVSR</sequence>
<evidence type="ECO:0000313" key="4">
    <source>
        <dbReference type="Proteomes" id="UP000634134"/>
    </source>
</evidence>
<gene>
    <name evidence="3" type="ORF">IEE83_32390</name>
</gene>
<dbReference type="RefSeq" id="WP_194124805.1">
    <property type="nucleotide sequence ID" value="NZ_JACYGY010000002.1"/>
</dbReference>